<reference evidence="1 2" key="1">
    <citation type="submission" date="2016-10" db="EMBL/GenBank/DDBJ databases">
        <authorList>
            <person name="de Groot N.N."/>
        </authorList>
    </citation>
    <scope>NUCLEOTIDE SEQUENCE [LARGE SCALE GENOMIC DNA]</scope>
    <source>
        <strain evidence="1 2">Nm13</strain>
    </source>
</reference>
<dbReference type="AlphaFoldDB" id="A0A1H5WF79"/>
<sequence>MNTKSILTGLIIIGVLSLSGCVATPYYGGLGYYRSTVYGYGHQSPIYINPGRIGAHKHFIGGHRHMHRGYQYSIGRHKHMHGGHNFIGGYHNQGRHYRGGHHR</sequence>
<dbReference type="Proteomes" id="UP000236753">
    <property type="component" value="Unassembled WGS sequence"/>
</dbReference>
<gene>
    <name evidence="1" type="ORF">SAMN05216334_11825</name>
</gene>
<protein>
    <submittedName>
        <fullName evidence="1">Uncharacterized protein</fullName>
    </submittedName>
</protein>
<evidence type="ECO:0000313" key="1">
    <source>
        <dbReference type="EMBL" id="SEF98112.1"/>
    </source>
</evidence>
<proteinExistence type="predicted"/>
<dbReference type="EMBL" id="FNUX01000018">
    <property type="protein sequence ID" value="SEF98112.1"/>
    <property type="molecule type" value="Genomic_DNA"/>
</dbReference>
<accession>A0A1H5WF79</accession>
<name>A0A1H5WF79_9PROT</name>
<dbReference type="PROSITE" id="PS51257">
    <property type="entry name" value="PROKAR_LIPOPROTEIN"/>
    <property type="match status" value="1"/>
</dbReference>
<organism evidence="1 2">
    <name type="scientific">Nitrosomonas ureae</name>
    <dbReference type="NCBI Taxonomy" id="44577"/>
    <lineage>
        <taxon>Bacteria</taxon>
        <taxon>Pseudomonadati</taxon>
        <taxon>Pseudomonadota</taxon>
        <taxon>Betaproteobacteria</taxon>
        <taxon>Nitrosomonadales</taxon>
        <taxon>Nitrosomonadaceae</taxon>
        <taxon>Nitrosomonas</taxon>
    </lineage>
</organism>
<evidence type="ECO:0000313" key="2">
    <source>
        <dbReference type="Proteomes" id="UP000236753"/>
    </source>
</evidence>